<reference evidence="4" key="1">
    <citation type="submission" date="2020-01" db="EMBL/GenBank/DDBJ databases">
        <title>Genome sequence of Kobresia littledalei, the first chromosome-level genome in the family Cyperaceae.</title>
        <authorList>
            <person name="Qu G."/>
        </authorList>
    </citation>
    <scope>NUCLEOTIDE SEQUENCE</scope>
    <source>
        <strain evidence="4">C.B.Clarke</strain>
        <tissue evidence="4">Leaf</tissue>
    </source>
</reference>
<organism evidence="4 5">
    <name type="scientific">Carex littledalei</name>
    <dbReference type="NCBI Taxonomy" id="544730"/>
    <lineage>
        <taxon>Eukaryota</taxon>
        <taxon>Viridiplantae</taxon>
        <taxon>Streptophyta</taxon>
        <taxon>Embryophyta</taxon>
        <taxon>Tracheophyta</taxon>
        <taxon>Spermatophyta</taxon>
        <taxon>Magnoliopsida</taxon>
        <taxon>Liliopsida</taxon>
        <taxon>Poales</taxon>
        <taxon>Cyperaceae</taxon>
        <taxon>Cyperoideae</taxon>
        <taxon>Cariceae</taxon>
        <taxon>Carex</taxon>
        <taxon>Carex subgen. Euthyceras</taxon>
    </lineage>
</organism>
<gene>
    <name evidence="4" type="ORF">FCM35_KLT08835</name>
</gene>
<protein>
    <submittedName>
        <fullName evidence="4">Pentatricopeptide repeat-containing protein</fullName>
    </submittedName>
</protein>
<dbReference type="Proteomes" id="UP000623129">
    <property type="component" value="Unassembled WGS sequence"/>
</dbReference>
<keyword evidence="2" id="KW-0809">Transit peptide</keyword>
<dbReference type="PROSITE" id="PS51375">
    <property type="entry name" value="PPR"/>
    <property type="match status" value="1"/>
</dbReference>
<evidence type="ECO:0000256" key="2">
    <source>
        <dbReference type="ARBA" id="ARBA00022946"/>
    </source>
</evidence>
<keyword evidence="1" id="KW-0677">Repeat</keyword>
<evidence type="ECO:0000256" key="1">
    <source>
        <dbReference type="ARBA" id="ARBA00022737"/>
    </source>
</evidence>
<dbReference type="OrthoDB" id="1938089at2759"/>
<evidence type="ECO:0000313" key="4">
    <source>
        <dbReference type="EMBL" id="KAF3325755.1"/>
    </source>
</evidence>
<accession>A0A833VGY1</accession>
<keyword evidence="5" id="KW-1185">Reference proteome</keyword>
<name>A0A833VGY1_9POAL</name>
<evidence type="ECO:0000256" key="3">
    <source>
        <dbReference type="PROSITE-ProRule" id="PRU00708"/>
    </source>
</evidence>
<sequence>MAPIVLSFNYLRSAPKPKTKQNRLLSATTALPPLSVFSLRPSLIRSVSSLRPSLLRRLSPLLRRLYLLNSHFSILSLHSAGFVIGIMVIWRRCVNSVMRQLSTGFEQKHQAGVRSLLCQESLSLSLTQNICSTRNLSAADENCPHQMRTVPCSRFLSTAGRAANLSVSDLTSISNLLPRLIPSPTASRLLFASLLLPPPHPSFRPLASLLSSLPDLAPTFSLLTALRHHPLKPSPLPLFSPLLSSFLANRPYKDSSKIFFWLCQPDSAHRPDKHLYHMAIRGFCKHNRMLEVLRVLREMARDNVIVGEDMRELVYQGLVQEARIDEARELDLVLRSLEENCSGDGFEKALEMLDRLICEWED</sequence>
<dbReference type="InterPro" id="IPR002885">
    <property type="entry name" value="PPR_rpt"/>
</dbReference>
<dbReference type="Gene3D" id="1.25.40.10">
    <property type="entry name" value="Tetratricopeptide repeat domain"/>
    <property type="match status" value="1"/>
</dbReference>
<evidence type="ECO:0000313" key="5">
    <source>
        <dbReference type="Proteomes" id="UP000623129"/>
    </source>
</evidence>
<comment type="caution">
    <text evidence="4">The sequence shown here is derived from an EMBL/GenBank/DDBJ whole genome shotgun (WGS) entry which is preliminary data.</text>
</comment>
<dbReference type="EMBL" id="SWLB01000019">
    <property type="protein sequence ID" value="KAF3325755.1"/>
    <property type="molecule type" value="Genomic_DNA"/>
</dbReference>
<feature type="repeat" description="PPR" evidence="3">
    <location>
        <begin position="272"/>
        <end position="306"/>
    </location>
</feature>
<dbReference type="AlphaFoldDB" id="A0A833VGY1"/>
<dbReference type="InterPro" id="IPR011990">
    <property type="entry name" value="TPR-like_helical_dom_sf"/>
</dbReference>
<proteinExistence type="predicted"/>
<dbReference type="NCBIfam" id="TIGR00756">
    <property type="entry name" value="PPR"/>
    <property type="match status" value="1"/>
</dbReference>